<organism evidence="2 3">
    <name type="scientific">Burkholderia ubonensis</name>
    <dbReference type="NCBI Taxonomy" id="101571"/>
    <lineage>
        <taxon>Bacteria</taxon>
        <taxon>Pseudomonadati</taxon>
        <taxon>Pseudomonadota</taxon>
        <taxon>Betaproteobacteria</taxon>
        <taxon>Burkholderiales</taxon>
        <taxon>Burkholderiaceae</taxon>
        <taxon>Burkholderia</taxon>
        <taxon>Burkholderia cepacia complex</taxon>
    </lineage>
</organism>
<dbReference type="EMBL" id="CP013422">
    <property type="protein sequence ID" value="AOJ77712.1"/>
    <property type="molecule type" value="Genomic_DNA"/>
</dbReference>
<gene>
    <name evidence="2" type="ORF">WJ35_21800</name>
</gene>
<evidence type="ECO:0000256" key="1">
    <source>
        <dbReference type="SAM" id="MobiDB-lite"/>
    </source>
</evidence>
<protein>
    <submittedName>
        <fullName evidence="2">Uncharacterized protein</fullName>
    </submittedName>
</protein>
<dbReference type="Proteomes" id="UP000243680">
    <property type="component" value="Chromosome 2"/>
</dbReference>
<evidence type="ECO:0000313" key="2">
    <source>
        <dbReference type="EMBL" id="AOJ77712.1"/>
    </source>
</evidence>
<name>A0A1B4LKI0_9BURK</name>
<reference evidence="2 3" key="1">
    <citation type="submission" date="2015-12" db="EMBL/GenBank/DDBJ databases">
        <title>Diversity of Burkholderia near neighbor genomes.</title>
        <authorList>
            <person name="Sahl J."/>
            <person name="Wagner D."/>
            <person name="Keim P."/>
        </authorList>
    </citation>
    <scope>NUCLEOTIDE SEQUENCE [LARGE SCALE GENOMIC DNA]</scope>
    <source>
        <strain evidence="2 3">MSMB0783</strain>
    </source>
</reference>
<feature type="region of interest" description="Disordered" evidence="1">
    <location>
        <begin position="1"/>
        <end position="42"/>
    </location>
</feature>
<feature type="compositionally biased region" description="Polar residues" evidence="1">
    <location>
        <begin position="1"/>
        <end position="12"/>
    </location>
</feature>
<sequence>MHARNAGTTRGPTASAAANVARRTRGALRTAARGPAGGRFEWRPIMPPSAPCAPFVRAARGRGRRRCAADLSGGFHARRDRTFQC</sequence>
<accession>A0A1B4LKI0</accession>
<proteinExistence type="predicted"/>
<evidence type="ECO:0000313" key="3">
    <source>
        <dbReference type="Proteomes" id="UP000243680"/>
    </source>
</evidence>
<dbReference type="AlphaFoldDB" id="A0A1B4LKI0"/>